<reference evidence="6 7" key="1">
    <citation type="submission" date="2020-04" db="EMBL/GenBank/DDBJ databases">
        <authorList>
            <person name="De Canck E."/>
        </authorList>
    </citation>
    <scope>NUCLEOTIDE SEQUENCE [LARGE SCALE GENOMIC DNA]</scope>
    <source>
        <strain evidence="6 7">LMG 28138</strain>
    </source>
</reference>
<feature type="binding site" evidence="4">
    <location>
        <position position="141"/>
    </location>
    <ligand>
        <name>Zn(2+)</name>
        <dbReference type="ChEBI" id="CHEBI:29105"/>
    </ligand>
</feature>
<comment type="similarity">
    <text evidence="3">Belongs to the sirtuin family. Class III subfamily.</text>
</comment>
<feature type="binding site" evidence="3">
    <location>
        <position position="75"/>
    </location>
    <ligand>
        <name>substrate</name>
    </ligand>
</feature>
<comment type="catalytic activity">
    <reaction evidence="3">
        <text>N(6)-succinyl-L-lysyl-[protein] + NAD(+) + H2O = 2''-O-succinyl-ADP-D-ribose + nicotinamide + L-lysyl-[protein]</text>
        <dbReference type="Rhea" id="RHEA:47668"/>
        <dbReference type="Rhea" id="RHEA-COMP:9752"/>
        <dbReference type="Rhea" id="RHEA-COMP:11877"/>
        <dbReference type="ChEBI" id="CHEBI:15377"/>
        <dbReference type="ChEBI" id="CHEBI:17154"/>
        <dbReference type="ChEBI" id="CHEBI:29969"/>
        <dbReference type="ChEBI" id="CHEBI:57540"/>
        <dbReference type="ChEBI" id="CHEBI:87830"/>
        <dbReference type="ChEBI" id="CHEBI:87832"/>
    </reaction>
</comment>
<dbReference type="GO" id="GO:0005737">
    <property type="term" value="C:cytoplasm"/>
    <property type="evidence" value="ECO:0007669"/>
    <property type="project" value="UniProtKB-SubCell"/>
</dbReference>
<keyword evidence="6" id="KW-0012">Acyltransferase</keyword>
<feature type="binding site" evidence="3">
    <location>
        <begin position="197"/>
        <end position="199"/>
    </location>
    <ligand>
        <name>NAD(+)</name>
        <dbReference type="ChEBI" id="CHEBI:57540"/>
    </ligand>
</feature>
<feature type="binding site" evidence="4">
    <location>
        <position position="160"/>
    </location>
    <ligand>
        <name>Zn(2+)</name>
        <dbReference type="ChEBI" id="CHEBI:29105"/>
    </ligand>
</feature>
<organism evidence="6 7">
    <name type="scientific">Pararobbsia alpina</name>
    <dbReference type="NCBI Taxonomy" id="621374"/>
    <lineage>
        <taxon>Bacteria</taxon>
        <taxon>Pseudomonadati</taxon>
        <taxon>Pseudomonadota</taxon>
        <taxon>Betaproteobacteria</taxon>
        <taxon>Burkholderiales</taxon>
        <taxon>Burkholderiaceae</taxon>
        <taxon>Pararobbsia</taxon>
    </lineage>
</organism>
<dbReference type="InterPro" id="IPR026591">
    <property type="entry name" value="Sirtuin_cat_small_dom_sf"/>
</dbReference>
<dbReference type="NCBIfam" id="NF001753">
    <property type="entry name" value="PRK00481.1-3"/>
    <property type="match status" value="1"/>
</dbReference>
<dbReference type="GO" id="GO:0070403">
    <property type="term" value="F:NAD+ binding"/>
    <property type="evidence" value="ECO:0007669"/>
    <property type="project" value="UniProtKB-UniRule"/>
</dbReference>
<feature type="binding site" evidence="3">
    <location>
        <begin position="108"/>
        <end position="111"/>
    </location>
    <ligand>
        <name>NAD(+)</name>
        <dbReference type="ChEBI" id="CHEBI:57540"/>
    </ligand>
</feature>
<keyword evidence="4" id="KW-0862">Zinc</keyword>
<dbReference type="EMBL" id="CADIKM010000021">
    <property type="protein sequence ID" value="CAB3795333.1"/>
    <property type="molecule type" value="Genomic_DNA"/>
</dbReference>
<proteinExistence type="inferred from homology"/>
<feature type="binding site" evidence="3">
    <location>
        <begin position="223"/>
        <end position="225"/>
    </location>
    <ligand>
        <name>NAD(+)</name>
        <dbReference type="ChEBI" id="CHEBI:57540"/>
    </ligand>
</feature>
<dbReference type="PROSITE" id="PS50305">
    <property type="entry name" value="SIRTUIN"/>
    <property type="match status" value="1"/>
</dbReference>
<gene>
    <name evidence="6" type="primary">cobB_3</name>
    <name evidence="3" type="synonym">cobB</name>
    <name evidence="6" type="ORF">LMG28138_03860</name>
</gene>
<evidence type="ECO:0000256" key="1">
    <source>
        <dbReference type="ARBA" id="ARBA00022679"/>
    </source>
</evidence>
<dbReference type="InterPro" id="IPR026590">
    <property type="entry name" value="Ssirtuin_cat_dom"/>
</dbReference>
<dbReference type="Gene3D" id="3.30.1600.10">
    <property type="entry name" value="SIR2/SIRT2 'Small Domain"/>
    <property type="match status" value="1"/>
</dbReference>
<dbReference type="EC" id="2.3.1.286" evidence="3"/>
<dbReference type="PANTHER" id="PTHR11085:SF4">
    <property type="entry name" value="NAD-DEPENDENT PROTEIN DEACYLASE"/>
    <property type="match status" value="1"/>
</dbReference>
<feature type="domain" description="Deacetylase sirtuin-type" evidence="5">
    <location>
        <begin position="2"/>
        <end position="258"/>
    </location>
</feature>
<dbReference type="InterPro" id="IPR029035">
    <property type="entry name" value="DHS-like_NAD/FAD-binding_dom"/>
</dbReference>
<feature type="binding site" evidence="4">
    <location>
        <position position="157"/>
    </location>
    <ligand>
        <name>Zn(2+)</name>
        <dbReference type="ChEBI" id="CHEBI:29105"/>
    </ligand>
</feature>
<evidence type="ECO:0000256" key="3">
    <source>
        <dbReference type="HAMAP-Rule" id="MF_01121"/>
    </source>
</evidence>
<dbReference type="HAMAP" id="MF_01121">
    <property type="entry name" value="Sirtuin_ClassIII"/>
    <property type="match status" value="1"/>
</dbReference>
<keyword evidence="3" id="KW-0963">Cytoplasm</keyword>
<feature type="binding site" evidence="3">
    <location>
        <position position="241"/>
    </location>
    <ligand>
        <name>NAD(+)</name>
        <dbReference type="ChEBI" id="CHEBI:57540"/>
    </ligand>
</feature>
<evidence type="ECO:0000259" key="5">
    <source>
        <dbReference type="PROSITE" id="PS50305"/>
    </source>
</evidence>
<keyword evidence="4" id="KW-0479">Metal-binding</keyword>
<dbReference type="GO" id="GO:0036054">
    <property type="term" value="F:protein-malonyllysine demalonylase activity"/>
    <property type="evidence" value="ECO:0007669"/>
    <property type="project" value="InterPro"/>
</dbReference>
<dbReference type="GO" id="GO:0036055">
    <property type="term" value="F:protein-succinyllysine desuccinylase activity"/>
    <property type="evidence" value="ECO:0007669"/>
    <property type="project" value="UniProtKB-UniRule"/>
</dbReference>
<dbReference type="SUPFAM" id="SSF52467">
    <property type="entry name" value="DHS-like NAD/FAD-binding domain"/>
    <property type="match status" value="1"/>
</dbReference>
<evidence type="ECO:0000313" key="7">
    <source>
        <dbReference type="Proteomes" id="UP000494115"/>
    </source>
</evidence>
<evidence type="ECO:0000256" key="2">
    <source>
        <dbReference type="ARBA" id="ARBA00023027"/>
    </source>
</evidence>
<keyword evidence="2 3" id="KW-0520">NAD</keyword>
<dbReference type="Proteomes" id="UP000494115">
    <property type="component" value="Unassembled WGS sequence"/>
</dbReference>
<dbReference type="Gene3D" id="3.40.50.1220">
    <property type="entry name" value="TPP-binding domain"/>
    <property type="match status" value="1"/>
</dbReference>
<dbReference type="InterPro" id="IPR050134">
    <property type="entry name" value="NAD-dep_sirtuin_deacylases"/>
</dbReference>
<feature type="binding site" evidence="3">
    <location>
        <position position="78"/>
    </location>
    <ligand>
        <name>substrate</name>
    </ligand>
</feature>
<dbReference type="RefSeq" id="WP_175106423.1">
    <property type="nucleotide sequence ID" value="NZ_CADIKM010000021.1"/>
</dbReference>
<evidence type="ECO:0000256" key="4">
    <source>
        <dbReference type="PROSITE-ProRule" id="PRU00236"/>
    </source>
</evidence>
<dbReference type="PANTHER" id="PTHR11085">
    <property type="entry name" value="NAD-DEPENDENT PROTEIN DEACYLASE SIRTUIN-5, MITOCHONDRIAL-RELATED"/>
    <property type="match status" value="1"/>
</dbReference>
<dbReference type="AlphaFoldDB" id="A0A6S7CQJ1"/>
<protein>
    <recommendedName>
        <fullName evidence="3">NAD-dependent protein deacylase</fullName>
        <ecNumber evidence="3">2.3.1.286</ecNumber>
    </recommendedName>
    <alternativeName>
        <fullName evidence="3">Regulatory protein SIR2 homolog</fullName>
    </alternativeName>
</protein>
<dbReference type="InterPro" id="IPR003000">
    <property type="entry name" value="Sirtuin"/>
</dbReference>
<dbReference type="Pfam" id="PF02146">
    <property type="entry name" value="SIR2"/>
    <property type="match status" value="1"/>
</dbReference>
<feature type="binding site" evidence="4">
    <location>
        <position position="138"/>
    </location>
    <ligand>
        <name>Zn(2+)</name>
        <dbReference type="ChEBI" id="CHEBI:29105"/>
    </ligand>
</feature>
<sequence>MIPRAFADGQPLTRARDWIANANHLFVLTGAGVSAESGVPTFRDSQTGLWSRYDPTQLATPAAFERDPGLVWQWYAHRRELVQRAQPNAAHFALAAWHKHKRMTLATQNVDGLHARAGSASVIELHGNLFVDRWHRGCGRCATKLAEPVGEGQPPQCKTCGARVRPAVVWFGESLPEQPFRKAQDAAAVSDVCLVIGTSGMVYPAAALPTVAAEHGARVIVVNPERSDLDHDADIVLYRKAAECLPMLLANPYDVAAS</sequence>
<comment type="caution">
    <text evidence="3">Lacks conserved residue(s) required for the propagation of feature annotation.</text>
</comment>
<comment type="subcellular location">
    <subcellularLocation>
        <location evidence="3">Cytoplasm</location>
    </subcellularLocation>
</comment>
<dbReference type="GO" id="GO:0017136">
    <property type="term" value="F:histone deacetylase activity, NAD-dependent"/>
    <property type="evidence" value="ECO:0007669"/>
    <property type="project" value="TreeGrafter"/>
</dbReference>
<name>A0A6S7CQJ1_9BURK</name>
<comment type="function">
    <text evidence="3">NAD-dependent lysine deacetylase and desuccinylase that specifically removes acetyl and succinyl groups on target proteins. Modulates the activities of several proteins which are inactive in their acylated form.</text>
</comment>
<accession>A0A6S7CQJ1</accession>
<feature type="active site" description="Proton acceptor" evidence="3 4">
    <location>
        <position position="126"/>
    </location>
</feature>
<comment type="domain">
    <text evidence="3">2 residues (Tyr-75 and Arg-78) present in a large hydrophobic pocket are probably involved in substrate specificity. They are important for desuccinylation activity, but dispensable for deacetylation activity.</text>
</comment>
<keyword evidence="1 6" id="KW-0808">Transferase</keyword>
<dbReference type="GO" id="GO:0046872">
    <property type="term" value="F:metal ion binding"/>
    <property type="evidence" value="ECO:0007669"/>
    <property type="project" value="UniProtKB-KW"/>
</dbReference>
<keyword evidence="7" id="KW-1185">Reference proteome</keyword>
<dbReference type="CDD" id="cd01412">
    <property type="entry name" value="SIRT5_Af1_CobB"/>
    <property type="match status" value="1"/>
</dbReference>
<dbReference type="InterPro" id="IPR027546">
    <property type="entry name" value="Sirtuin_class_III"/>
</dbReference>
<comment type="catalytic activity">
    <reaction evidence="3">
        <text>N(6)-acetyl-L-lysyl-[protein] + NAD(+) + H2O = 2''-O-acetyl-ADP-D-ribose + nicotinamide + L-lysyl-[protein]</text>
        <dbReference type="Rhea" id="RHEA:43636"/>
        <dbReference type="Rhea" id="RHEA-COMP:9752"/>
        <dbReference type="Rhea" id="RHEA-COMP:10731"/>
        <dbReference type="ChEBI" id="CHEBI:15377"/>
        <dbReference type="ChEBI" id="CHEBI:17154"/>
        <dbReference type="ChEBI" id="CHEBI:29969"/>
        <dbReference type="ChEBI" id="CHEBI:57540"/>
        <dbReference type="ChEBI" id="CHEBI:61930"/>
        <dbReference type="ChEBI" id="CHEBI:83767"/>
        <dbReference type="EC" id="2.3.1.286"/>
    </reaction>
</comment>
<evidence type="ECO:0000313" key="6">
    <source>
        <dbReference type="EMBL" id="CAB3795333.1"/>
    </source>
</evidence>